<keyword evidence="11 13" id="KW-0460">Magnesium</keyword>
<gene>
    <name evidence="18" type="primary">ipk</name>
</gene>
<dbReference type="Pfam" id="PF17927">
    <property type="entry name" value="Ins134_P3_kin_N"/>
    <property type="match status" value="1"/>
</dbReference>
<evidence type="ECO:0000313" key="18">
    <source>
        <dbReference type="EMBL" id="CAL49035.1"/>
    </source>
</evidence>
<organism evidence="18">
    <name type="scientific">Hordeum vulgare</name>
    <name type="common">Barley</name>
    <dbReference type="NCBI Taxonomy" id="4513"/>
    <lineage>
        <taxon>Eukaryota</taxon>
        <taxon>Viridiplantae</taxon>
        <taxon>Streptophyta</taxon>
        <taxon>Embryophyta</taxon>
        <taxon>Tracheophyta</taxon>
        <taxon>Spermatophyta</taxon>
        <taxon>Magnoliopsida</taxon>
        <taxon>Liliopsida</taxon>
        <taxon>Poales</taxon>
        <taxon>Poaceae</taxon>
        <taxon>BOP clade</taxon>
        <taxon>Pooideae</taxon>
        <taxon>Triticodae</taxon>
        <taxon>Triticeae</taxon>
        <taxon>Hordeinae</taxon>
        <taxon>Hordeum</taxon>
    </lineage>
</organism>
<dbReference type="InterPro" id="IPR040464">
    <property type="entry name" value="InsP(3)kin_ATP-grasp"/>
</dbReference>
<dbReference type="GO" id="GO:0000287">
    <property type="term" value="F:magnesium ion binding"/>
    <property type="evidence" value="ECO:0007669"/>
    <property type="project" value="InterPro"/>
</dbReference>
<feature type="binding site" evidence="14">
    <location>
        <position position="105"/>
    </location>
    <ligand>
        <name>ATP</name>
        <dbReference type="ChEBI" id="CHEBI:30616"/>
    </ligand>
</feature>
<evidence type="ECO:0000256" key="6">
    <source>
        <dbReference type="ARBA" id="ARBA00022679"/>
    </source>
</evidence>
<keyword evidence="7 13" id="KW-0479">Metal-binding</keyword>
<dbReference type="SMR" id="A0AQQ6"/>
<feature type="domain" description="Inositol-tetrakisphosphate 1-kinase N-terminal" evidence="17">
    <location>
        <begin position="20"/>
        <end position="99"/>
    </location>
</feature>
<comment type="catalytic activity">
    <reaction evidence="3">
        <text>1D-myo-inositol 1,3,4-trisphosphate + ATP = 1D-myo-inositol 1,3,4,5-tetrakisphosphate + ADP + H(+)</text>
        <dbReference type="Rhea" id="RHEA:13253"/>
        <dbReference type="ChEBI" id="CHEBI:15378"/>
        <dbReference type="ChEBI" id="CHEBI:30616"/>
        <dbReference type="ChEBI" id="CHEBI:57895"/>
        <dbReference type="ChEBI" id="CHEBI:58414"/>
        <dbReference type="ChEBI" id="CHEBI:456216"/>
        <dbReference type="EC" id="2.7.1.159"/>
    </reaction>
</comment>
<dbReference type="GO" id="GO:0047325">
    <property type="term" value="F:inositol-3,4,5,6-tetrakisphosphate 1-kinase activity"/>
    <property type="evidence" value="ECO:0007669"/>
    <property type="project" value="UniProtKB-EC"/>
</dbReference>
<proteinExistence type="inferred from homology"/>
<accession>A0AQQ6</accession>
<dbReference type="InterPro" id="IPR008656">
    <property type="entry name" value="Inositol_tetrakis-P_1-kinase"/>
</dbReference>
<evidence type="ECO:0000256" key="1">
    <source>
        <dbReference type="ARBA" id="ARBA00000084"/>
    </source>
</evidence>
<comment type="function">
    <text evidence="12">Kinase that can phosphorylate various inositol polyphosphate such as Ins(3,4,5,6)P4 or Ins(1,3,4)P3 and participates in phytic acid biosynthesis in developing seeds. Phytic acid is the primary storage form of phosphorus in cereal grains and other plant seeds.</text>
</comment>
<feature type="binding site" evidence="14">
    <location>
        <begin position="190"/>
        <end position="201"/>
    </location>
    <ligand>
        <name>ATP</name>
        <dbReference type="ChEBI" id="CHEBI:30616"/>
    </ligand>
</feature>
<feature type="binding site" evidence="15">
    <location>
        <position position="304"/>
    </location>
    <ligand>
        <name>Mg(2+)</name>
        <dbReference type="ChEBI" id="CHEBI:18420"/>
        <label>2</label>
    </ligand>
</feature>
<evidence type="ECO:0000256" key="8">
    <source>
        <dbReference type="ARBA" id="ARBA00022741"/>
    </source>
</evidence>
<comment type="cofactor">
    <cofactor evidence="13 15">
        <name>Mg(2+)</name>
        <dbReference type="ChEBI" id="CHEBI:18420"/>
    </cofactor>
    <text evidence="13 15">Binds 2 magnesium ions per subunit.</text>
</comment>
<evidence type="ECO:0000256" key="5">
    <source>
        <dbReference type="ARBA" id="ARBA00011245"/>
    </source>
</evidence>
<dbReference type="GO" id="GO:0005737">
    <property type="term" value="C:cytoplasm"/>
    <property type="evidence" value="ECO:0007669"/>
    <property type="project" value="TreeGrafter"/>
</dbReference>
<feature type="binding site" evidence="15">
    <location>
        <position position="287"/>
    </location>
    <ligand>
        <name>Mg(2+)</name>
        <dbReference type="ChEBI" id="CHEBI:18420"/>
        <label>1</label>
    </ligand>
</feature>
<dbReference type="PANTHER" id="PTHR14217:SF24">
    <property type="entry name" value="INOSITOL-TETRAKISPHOSPHATE 1-KINASE 1"/>
    <property type="match status" value="1"/>
</dbReference>
<evidence type="ECO:0000256" key="3">
    <source>
        <dbReference type="ARBA" id="ARBA00000680"/>
    </source>
</evidence>
<keyword evidence="9 13" id="KW-0418">Kinase</keyword>
<evidence type="ECO:0000256" key="2">
    <source>
        <dbReference type="ARBA" id="ARBA00000399"/>
    </source>
</evidence>
<evidence type="ECO:0000259" key="17">
    <source>
        <dbReference type="Pfam" id="PF17927"/>
    </source>
</evidence>
<dbReference type="FunFam" id="3.30.470.20:FF:000056">
    <property type="entry name" value="Inositol-tetrakisphosphate 1-kinase"/>
    <property type="match status" value="1"/>
</dbReference>
<dbReference type="Pfam" id="PF05770">
    <property type="entry name" value="Ins134_P3_kin"/>
    <property type="match status" value="1"/>
</dbReference>
<comment type="catalytic activity">
    <reaction evidence="2">
        <text>1D-myo-inositol 1,3,4-trisphosphate + ATP = 1D-myo-inositol 1,3,4,6-tetrakisphosphate + ADP + H(+)</text>
        <dbReference type="Rhea" id="RHEA:20940"/>
        <dbReference type="ChEBI" id="CHEBI:15378"/>
        <dbReference type="ChEBI" id="CHEBI:30616"/>
        <dbReference type="ChEBI" id="CHEBI:57660"/>
        <dbReference type="ChEBI" id="CHEBI:58414"/>
        <dbReference type="ChEBI" id="CHEBI:456216"/>
        <dbReference type="EC" id="2.7.1.159"/>
    </reaction>
</comment>
<evidence type="ECO:0000256" key="15">
    <source>
        <dbReference type="PIRSR" id="PIRSR038186-2"/>
    </source>
</evidence>
<feature type="binding site" evidence="14">
    <location>
        <position position="304"/>
    </location>
    <ligand>
        <name>1D-myo-inositol 1,3,4-trisphosphate</name>
        <dbReference type="ChEBI" id="CHEBI:58414"/>
    </ligand>
</feature>
<feature type="binding site" evidence="14">
    <location>
        <position position="308"/>
    </location>
    <ligand>
        <name>1D-myo-inositol 1,3,4-trisphosphate</name>
        <dbReference type="ChEBI" id="CHEBI:58414"/>
    </ligand>
</feature>
<keyword evidence="8 13" id="KW-0547">Nucleotide-binding</keyword>
<feature type="binding site" evidence="14">
    <location>
        <position position="216"/>
    </location>
    <ligand>
        <name>ATP</name>
        <dbReference type="ChEBI" id="CHEBI:30616"/>
    </ligand>
</feature>
<evidence type="ECO:0000256" key="13">
    <source>
        <dbReference type="PIRNR" id="PIRNR038186"/>
    </source>
</evidence>
<dbReference type="ExpressionAtlas" id="A0AQQ6">
    <property type="expression patterns" value="baseline and differential"/>
</dbReference>
<dbReference type="GO" id="GO:0005524">
    <property type="term" value="F:ATP binding"/>
    <property type="evidence" value="ECO:0007669"/>
    <property type="project" value="UniProtKB-KW"/>
</dbReference>
<dbReference type="InterPro" id="IPR041429">
    <property type="entry name" value="ITPK1_N"/>
</dbReference>
<evidence type="ECO:0000259" key="16">
    <source>
        <dbReference type="Pfam" id="PF05770"/>
    </source>
</evidence>
<dbReference type="GO" id="GO:0032957">
    <property type="term" value="P:inositol trisphosphate metabolic process"/>
    <property type="evidence" value="ECO:0007669"/>
    <property type="project" value="InterPro"/>
</dbReference>
<dbReference type="Gene3D" id="3.30.470.20">
    <property type="entry name" value="ATP-grasp fold, B domain"/>
    <property type="match status" value="1"/>
</dbReference>
<evidence type="ECO:0000256" key="11">
    <source>
        <dbReference type="ARBA" id="ARBA00022842"/>
    </source>
</evidence>
<evidence type="ECO:0000256" key="7">
    <source>
        <dbReference type="ARBA" id="ARBA00022723"/>
    </source>
</evidence>
<feature type="binding site" evidence="15">
    <location>
        <position position="302"/>
    </location>
    <ligand>
        <name>Mg(2+)</name>
        <dbReference type="ChEBI" id="CHEBI:18420"/>
        <label>2</label>
    </ligand>
</feature>
<keyword evidence="6 13" id="KW-0808">Transferase</keyword>
<protein>
    <recommendedName>
        <fullName evidence="13">Inositol-tetrakisphosphate 1-kinase</fullName>
        <ecNumber evidence="13">2.7.1.134</ecNumber>
    </recommendedName>
</protein>
<evidence type="ECO:0000256" key="12">
    <source>
        <dbReference type="ARBA" id="ARBA00057506"/>
    </source>
</evidence>
<feature type="binding site" evidence="14">
    <location>
        <position position="70"/>
    </location>
    <ligand>
        <name>1D-myo-inositol 1,3,4-trisphosphate</name>
        <dbReference type="ChEBI" id="CHEBI:58414"/>
    </ligand>
</feature>
<evidence type="ECO:0000256" key="4">
    <source>
        <dbReference type="ARBA" id="ARBA00009601"/>
    </source>
</evidence>
<feature type="domain" description="Inositol 1,3,4-trisphosphate 5/6-kinase ATP-grasp" evidence="16">
    <location>
        <begin position="124"/>
        <end position="325"/>
    </location>
</feature>
<dbReference type="PANTHER" id="PTHR14217">
    <property type="entry name" value="INOSITOL-TETRAKISPHOSPHATE 1-KINASE"/>
    <property type="match status" value="1"/>
</dbReference>
<feature type="binding site" evidence="14">
    <location>
        <position position="29"/>
    </location>
    <ligand>
        <name>1D-myo-inositol 1,3,4-trisphosphate</name>
        <dbReference type="ChEBI" id="CHEBI:58414"/>
    </ligand>
</feature>
<dbReference type="EMBL" id="AM404177">
    <property type="protein sequence ID" value="CAL49035.1"/>
    <property type="molecule type" value="Genomic_DNA"/>
</dbReference>
<feature type="binding site" evidence="15">
    <location>
        <position position="302"/>
    </location>
    <ligand>
        <name>Mg(2+)</name>
        <dbReference type="ChEBI" id="CHEBI:18420"/>
        <label>1</label>
    </ligand>
</feature>
<dbReference type="GO" id="GO:0052726">
    <property type="term" value="F:inositol-1,3,4-trisphosphate 5-kinase activity"/>
    <property type="evidence" value="ECO:0007669"/>
    <property type="project" value="InterPro"/>
</dbReference>
<feature type="binding site" evidence="14">
    <location>
        <position position="201"/>
    </location>
    <ligand>
        <name>1D-myo-inositol 1,3,4-trisphosphate</name>
        <dbReference type="ChEBI" id="CHEBI:58414"/>
    </ligand>
</feature>
<dbReference type="SUPFAM" id="SSF56059">
    <property type="entry name" value="Glutathione synthetase ATP-binding domain-like"/>
    <property type="match status" value="1"/>
</dbReference>
<evidence type="ECO:0000256" key="9">
    <source>
        <dbReference type="ARBA" id="ARBA00022777"/>
    </source>
</evidence>
<reference evidence="18" key="1">
    <citation type="journal article" date="2007" name="Gene">
        <title>Characterization of a multifunctional inositol phosphate kinase from rice and barley belonging to the ATP-grasp superfamily.</title>
        <authorList>
            <person name="Josefsen L."/>
            <person name="Bohn L."/>
            <person name="Sorensen M.B."/>
            <person name="Rasmussen S.K."/>
        </authorList>
    </citation>
    <scope>NUCLEOTIDE SEQUENCE</scope>
</reference>
<dbReference type="EC" id="2.7.1.134" evidence="13"/>
<feature type="binding site" evidence="14">
    <location>
        <position position="158"/>
    </location>
    <ligand>
        <name>ATP</name>
        <dbReference type="ChEBI" id="CHEBI:30616"/>
    </ligand>
</feature>
<sequence length="347" mass="38303">MAAAAAAAAEASSADSRRYVVGYALAPKKQNSFIKPSLISRAAARGVDLVPVDDARPLADQGPFDLVIHKLYGHDWRAQLQAFSARYPSVPVVDPPHAIDRLHNRISMLQVVSELDVPPGDADRRDTFGIPSQVVVYDAAALADSGLLAALRFPLIAKPLVADGSAKSHKMSLVYHREGLRKLRPPLVLQEFVNHGGVIFKVYVVGGHVTCVKRHSLPDVSKEILEDAAAEGTISFSQVSNLPNQRTAEEYYEDMRLEDAVMPPTDFVNEIAGGLRRALGLQLFNFDMIRDVRAGDRYLVIDINYFPGYAKMPGYEIVLTDFFWDMVHKDDVALKEEEEQSNHAVVK</sequence>
<comment type="subunit">
    <text evidence="5 13">Monomer.</text>
</comment>
<comment type="catalytic activity">
    <reaction evidence="1 13">
        <text>1D-myo-inositol 3,4,5,6-tetrakisphosphate + ATP = 1D-myo-inositol 1,3,4,5,6-pentakisphosphate + ADP + H(+)</text>
        <dbReference type="Rhea" id="RHEA:12452"/>
        <dbReference type="ChEBI" id="CHEBI:15378"/>
        <dbReference type="ChEBI" id="CHEBI:30616"/>
        <dbReference type="ChEBI" id="CHEBI:57539"/>
        <dbReference type="ChEBI" id="CHEBI:57733"/>
        <dbReference type="ChEBI" id="CHEBI:456216"/>
        <dbReference type="EC" id="2.7.1.134"/>
    </reaction>
</comment>
<dbReference type="PIRSF" id="PIRSF038186">
    <property type="entry name" value="ITPK"/>
    <property type="match status" value="1"/>
</dbReference>
<keyword evidence="10 13" id="KW-0067">ATP-binding</keyword>
<dbReference type="AlphaFoldDB" id="A0AQQ6"/>
<feature type="binding site" evidence="14">
    <location>
        <position position="169"/>
    </location>
    <ligand>
        <name>1D-myo-inositol 1,3,4-trisphosphate</name>
        <dbReference type="ChEBI" id="CHEBI:58414"/>
    </ligand>
</feature>
<evidence type="ECO:0000256" key="14">
    <source>
        <dbReference type="PIRSR" id="PIRSR038186-1"/>
    </source>
</evidence>
<evidence type="ECO:0000256" key="10">
    <source>
        <dbReference type="ARBA" id="ARBA00022840"/>
    </source>
</evidence>
<dbReference type="GO" id="GO:0052725">
    <property type="term" value="F:inositol-1,3,4-trisphosphate 6-kinase activity"/>
    <property type="evidence" value="ECO:0007669"/>
    <property type="project" value="InterPro"/>
</dbReference>
<name>A0AQQ6_HORVU</name>
<comment type="similarity">
    <text evidence="4 13">Belongs to the ITPK1 family.</text>
</comment>